<evidence type="ECO:0000313" key="7">
    <source>
        <dbReference type="Proteomes" id="UP000032266"/>
    </source>
</evidence>
<evidence type="ECO:0000256" key="3">
    <source>
        <dbReference type="ARBA" id="ARBA00023163"/>
    </source>
</evidence>
<dbReference type="Pfam" id="PF01614">
    <property type="entry name" value="IclR_C"/>
    <property type="match status" value="1"/>
</dbReference>
<dbReference type="Gene3D" id="3.30.450.40">
    <property type="match status" value="1"/>
</dbReference>
<dbReference type="Pfam" id="PF09339">
    <property type="entry name" value="HTH_IclR"/>
    <property type="match status" value="1"/>
</dbReference>
<protein>
    <submittedName>
        <fullName evidence="6">Transcriptional regulator</fullName>
    </submittedName>
</protein>
<dbReference type="STRING" id="1445510.YC6258_01167"/>
<gene>
    <name evidence="6" type="ORF">YC6258_01167</name>
</gene>
<dbReference type="GO" id="GO:0045892">
    <property type="term" value="P:negative regulation of DNA-templated transcription"/>
    <property type="evidence" value="ECO:0007669"/>
    <property type="project" value="TreeGrafter"/>
</dbReference>
<dbReference type="InterPro" id="IPR036388">
    <property type="entry name" value="WH-like_DNA-bd_sf"/>
</dbReference>
<dbReference type="NCBIfam" id="NF011671">
    <property type="entry name" value="PRK15090.1"/>
    <property type="match status" value="1"/>
</dbReference>
<dbReference type="HOGENOM" id="CLU_062618_6_0_6"/>
<dbReference type="OrthoDB" id="9807558at2"/>
<dbReference type="SMART" id="SM00346">
    <property type="entry name" value="HTH_ICLR"/>
    <property type="match status" value="1"/>
</dbReference>
<dbReference type="InterPro" id="IPR036390">
    <property type="entry name" value="WH_DNA-bd_sf"/>
</dbReference>
<dbReference type="InterPro" id="IPR029016">
    <property type="entry name" value="GAF-like_dom_sf"/>
</dbReference>
<dbReference type="PROSITE" id="PS51078">
    <property type="entry name" value="ICLR_ED"/>
    <property type="match status" value="1"/>
</dbReference>
<accession>A0A0C5V136</accession>
<organism evidence="6 7">
    <name type="scientific">Gynuella sunshinyii YC6258</name>
    <dbReference type="NCBI Taxonomy" id="1445510"/>
    <lineage>
        <taxon>Bacteria</taxon>
        <taxon>Pseudomonadati</taxon>
        <taxon>Pseudomonadota</taxon>
        <taxon>Gammaproteobacteria</taxon>
        <taxon>Oceanospirillales</taxon>
        <taxon>Saccharospirillaceae</taxon>
        <taxon>Gynuella</taxon>
    </lineage>
</organism>
<keyword evidence="1" id="KW-0805">Transcription regulation</keyword>
<sequence>MSEESQNVQVEPVSSVMKVFGILSELSETRTIGVTELAQKLMTSKSTVYRFLQTMKMLGFVRQEIETDRYSLTLKLFELSARSLEYVDLIASAERVMRRMSEHTKEAMHLGTRDGDSIIYVFKIDSQYNLRMQSTIGGRNPLYSTAIGKVLLANKDESDVRDILGNTEFLPWTSKTHRNIDMLLNELEIVREQGFGEDIEEQEEGLRCIAAPIFDRFGNAVAGMSISYPTLRHDDDKRERYIAMLKENSAIVSKELGWNPG</sequence>
<dbReference type="EMBL" id="CP007142">
    <property type="protein sequence ID" value="AJQ93215.1"/>
    <property type="molecule type" value="Genomic_DNA"/>
</dbReference>
<proteinExistence type="predicted"/>
<dbReference type="InterPro" id="IPR005471">
    <property type="entry name" value="Tscrpt_reg_IclR_N"/>
</dbReference>
<evidence type="ECO:0000313" key="6">
    <source>
        <dbReference type="EMBL" id="AJQ93215.1"/>
    </source>
</evidence>
<dbReference type="GO" id="GO:0003700">
    <property type="term" value="F:DNA-binding transcription factor activity"/>
    <property type="evidence" value="ECO:0007669"/>
    <property type="project" value="TreeGrafter"/>
</dbReference>
<reference evidence="6 7" key="1">
    <citation type="submission" date="2014-01" db="EMBL/GenBank/DDBJ databases">
        <title>Full genme sequencing of cellulolytic bacterium Gynuella sunshinyii YC6258T gen. nov., sp. nov.</title>
        <authorList>
            <person name="Khan H."/>
            <person name="Chung E.J."/>
            <person name="Chung Y.R."/>
        </authorList>
    </citation>
    <scope>NUCLEOTIDE SEQUENCE [LARGE SCALE GENOMIC DNA]</scope>
    <source>
        <strain evidence="6 7">YC6258</strain>
    </source>
</reference>
<name>A0A0C5V136_9GAMM</name>
<evidence type="ECO:0000256" key="1">
    <source>
        <dbReference type="ARBA" id="ARBA00023015"/>
    </source>
</evidence>
<dbReference type="PATRIC" id="fig|1445510.3.peg.1137"/>
<dbReference type="Gene3D" id="1.10.10.10">
    <property type="entry name" value="Winged helix-like DNA-binding domain superfamily/Winged helix DNA-binding domain"/>
    <property type="match status" value="1"/>
</dbReference>
<dbReference type="InterPro" id="IPR014757">
    <property type="entry name" value="Tscrpt_reg_IclR_C"/>
</dbReference>
<dbReference type="PANTHER" id="PTHR30136:SF7">
    <property type="entry name" value="HTH-TYPE TRANSCRIPTIONAL REGULATOR KDGR-RELATED"/>
    <property type="match status" value="1"/>
</dbReference>
<dbReference type="Proteomes" id="UP000032266">
    <property type="component" value="Chromosome"/>
</dbReference>
<keyword evidence="7" id="KW-1185">Reference proteome</keyword>
<evidence type="ECO:0000259" key="5">
    <source>
        <dbReference type="PROSITE" id="PS51078"/>
    </source>
</evidence>
<dbReference type="AlphaFoldDB" id="A0A0C5V136"/>
<dbReference type="PROSITE" id="PS51077">
    <property type="entry name" value="HTH_ICLR"/>
    <property type="match status" value="1"/>
</dbReference>
<keyword evidence="3" id="KW-0804">Transcription</keyword>
<dbReference type="InterPro" id="IPR050707">
    <property type="entry name" value="HTH_MetabolicPath_Reg"/>
</dbReference>
<dbReference type="PANTHER" id="PTHR30136">
    <property type="entry name" value="HELIX-TURN-HELIX TRANSCRIPTIONAL REGULATOR, ICLR FAMILY"/>
    <property type="match status" value="1"/>
</dbReference>
<feature type="domain" description="IclR-ED" evidence="5">
    <location>
        <begin position="75"/>
        <end position="258"/>
    </location>
</feature>
<feature type="domain" description="HTH iclR-type" evidence="4">
    <location>
        <begin position="13"/>
        <end position="74"/>
    </location>
</feature>
<dbReference type="SUPFAM" id="SSF46785">
    <property type="entry name" value="Winged helix' DNA-binding domain"/>
    <property type="match status" value="1"/>
</dbReference>
<dbReference type="KEGG" id="gsn:YC6258_01167"/>
<evidence type="ECO:0000256" key="2">
    <source>
        <dbReference type="ARBA" id="ARBA00023125"/>
    </source>
</evidence>
<dbReference type="SUPFAM" id="SSF55781">
    <property type="entry name" value="GAF domain-like"/>
    <property type="match status" value="1"/>
</dbReference>
<dbReference type="RefSeq" id="WP_044616084.1">
    <property type="nucleotide sequence ID" value="NZ_CP007142.1"/>
</dbReference>
<keyword evidence="2" id="KW-0238">DNA-binding</keyword>
<evidence type="ECO:0000259" key="4">
    <source>
        <dbReference type="PROSITE" id="PS51077"/>
    </source>
</evidence>
<dbReference type="GO" id="GO:0003677">
    <property type="term" value="F:DNA binding"/>
    <property type="evidence" value="ECO:0007669"/>
    <property type="project" value="UniProtKB-KW"/>
</dbReference>